<gene>
    <name evidence="2" type="ORF">ACFO3G_06885</name>
</gene>
<evidence type="ECO:0000313" key="3">
    <source>
        <dbReference type="Proteomes" id="UP001596020"/>
    </source>
</evidence>
<dbReference type="PANTHER" id="PTHR43682:SF1">
    <property type="entry name" value="LACTATE UTILIZATION PROTEIN C"/>
    <property type="match status" value="1"/>
</dbReference>
<dbReference type="Gene3D" id="3.40.50.10420">
    <property type="entry name" value="NagB/RpiA/CoA transferase-like"/>
    <property type="match status" value="1"/>
</dbReference>
<keyword evidence="3" id="KW-1185">Reference proteome</keyword>
<dbReference type="InterPro" id="IPR003741">
    <property type="entry name" value="LUD_dom"/>
</dbReference>
<dbReference type="SUPFAM" id="SSF100950">
    <property type="entry name" value="NagB/RpiA/CoA transferase-like"/>
    <property type="match status" value="1"/>
</dbReference>
<dbReference type="Proteomes" id="UP001596020">
    <property type="component" value="Unassembled WGS sequence"/>
</dbReference>
<accession>A0ABV9K8P7</accession>
<organism evidence="2 3">
    <name type="scientific">Falsiporphyromonas endometrii</name>
    <dbReference type="NCBI Taxonomy" id="1387297"/>
    <lineage>
        <taxon>Bacteria</taxon>
        <taxon>Pseudomonadati</taxon>
        <taxon>Bacteroidota</taxon>
        <taxon>Bacteroidia</taxon>
        <taxon>Bacteroidales</taxon>
        <taxon>Porphyromonadaceae</taxon>
        <taxon>Falsiporphyromonas</taxon>
    </lineage>
</organism>
<proteinExistence type="predicted"/>
<dbReference type="RefSeq" id="WP_380079271.1">
    <property type="nucleotide sequence ID" value="NZ_JBHSGO010000191.1"/>
</dbReference>
<comment type="caution">
    <text evidence="2">The sequence shown here is derived from an EMBL/GenBank/DDBJ whole genome shotgun (WGS) entry which is preliminary data.</text>
</comment>
<evidence type="ECO:0000313" key="2">
    <source>
        <dbReference type="EMBL" id="MFC4666320.1"/>
    </source>
</evidence>
<evidence type="ECO:0000259" key="1">
    <source>
        <dbReference type="Pfam" id="PF02589"/>
    </source>
</evidence>
<dbReference type="PANTHER" id="PTHR43682">
    <property type="entry name" value="LACTATE UTILIZATION PROTEIN C"/>
    <property type="match status" value="1"/>
</dbReference>
<name>A0ABV9K8P7_9PORP</name>
<dbReference type="InterPro" id="IPR037171">
    <property type="entry name" value="NagB/RpiA_transferase-like"/>
</dbReference>
<dbReference type="EMBL" id="JBHSGO010000191">
    <property type="protein sequence ID" value="MFC4666320.1"/>
    <property type="molecule type" value="Genomic_DNA"/>
</dbReference>
<reference evidence="3" key="1">
    <citation type="journal article" date="2019" name="Int. J. Syst. Evol. Microbiol.">
        <title>The Global Catalogue of Microorganisms (GCM) 10K type strain sequencing project: providing services to taxonomists for standard genome sequencing and annotation.</title>
        <authorList>
            <consortium name="The Broad Institute Genomics Platform"/>
            <consortium name="The Broad Institute Genome Sequencing Center for Infectious Disease"/>
            <person name="Wu L."/>
            <person name="Ma J."/>
        </authorList>
    </citation>
    <scope>NUCLEOTIDE SEQUENCE [LARGE SCALE GENOMIC DNA]</scope>
    <source>
        <strain evidence="3">CGMCC 4.7357</strain>
    </source>
</reference>
<dbReference type="InterPro" id="IPR024185">
    <property type="entry name" value="FTHF_cligase-like_sf"/>
</dbReference>
<dbReference type="Pfam" id="PF02589">
    <property type="entry name" value="LUD_dom"/>
    <property type="match status" value="1"/>
</dbReference>
<protein>
    <submittedName>
        <fullName evidence="2">Lactate utilization protein C</fullName>
    </submittedName>
</protein>
<feature type="domain" description="LUD" evidence="1">
    <location>
        <begin position="97"/>
        <end position="193"/>
    </location>
</feature>
<sequence>MDSREQILNSIRQHTINKEPKPSMTFTPITFEDKVARFIEISKGVGGEAVELTSGEDINELIRKYYPEAQRIASDLSYISIATYKPSDIKNPGEMNGTDVAVIEGHIGVCENGCVWVDQYDDLRAQFFISEYLVIILDKKNLVHNMHEAYKKVAEIDSTSPYSGFISGPSKTADIEQALVVGAHGAKGTLVILR</sequence>